<dbReference type="AlphaFoldDB" id="A0A0L0STF2"/>
<reference evidence="2 3" key="1">
    <citation type="submission" date="2009-11" db="EMBL/GenBank/DDBJ databases">
        <title>Annotation of Allomyces macrogynus ATCC 38327.</title>
        <authorList>
            <consortium name="The Broad Institute Genome Sequencing Platform"/>
            <person name="Russ C."/>
            <person name="Cuomo C."/>
            <person name="Burger G."/>
            <person name="Gray M.W."/>
            <person name="Holland P.W.H."/>
            <person name="King N."/>
            <person name="Lang F.B.F."/>
            <person name="Roger A.J."/>
            <person name="Ruiz-Trillo I."/>
            <person name="Young S.K."/>
            <person name="Zeng Q."/>
            <person name="Gargeya S."/>
            <person name="Fitzgerald M."/>
            <person name="Haas B."/>
            <person name="Abouelleil A."/>
            <person name="Alvarado L."/>
            <person name="Arachchi H.M."/>
            <person name="Berlin A."/>
            <person name="Chapman S.B."/>
            <person name="Gearin G."/>
            <person name="Goldberg J."/>
            <person name="Griggs A."/>
            <person name="Gujja S."/>
            <person name="Hansen M."/>
            <person name="Heiman D."/>
            <person name="Howarth C."/>
            <person name="Larimer J."/>
            <person name="Lui A."/>
            <person name="MacDonald P.J.P."/>
            <person name="McCowen C."/>
            <person name="Montmayeur A."/>
            <person name="Murphy C."/>
            <person name="Neiman D."/>
            <person name="Pearson M."/>
            <person name="Priest M."/>
            <person name="Roberts A."/>
            <person name="Saif S."/>
            <person name="Shea T."/>
            <person name="Sisk P."/>
            <person name="Stolte C."/>
            <person name="Sykes S."/>
            <person name="Wortman J."/>
            <person name="Nusbaum C."/>
            <person name="Birren B."/>
        </authorList>
    </citation>
    <scope>NUCLEOTIDE SEQUENCE [LARGE SCALE GENOMIC DNA]</scope>
    <source>
        <strain evidence="2 3">ATCC 38327</strain>
    </source>
</reference>
<dbReference type="PANTHER" id="PTHR32251">
    <property type="entry name" value="3-OXO-5-ALPHA-STEROID 4-DEHYDROGENASE"/>
    <property type="match status" value="1"/>
</dbReference>
<dbReference type="VEuPathDB" id="FungiDB:AMAG_09785"/>
<feature type="transmembrane region" description="Helical" evidence="1">
    <location>
        <begin position="177"/>
        <end position="199"/>
    </location>
</feature>
<dbReference type="PROSITE" id="PS50244">
    <property type="entry name" value="S5A_REDUCTASE"/>
    <property type="match status" value="1"/>
</dbReference>
<gene>
    <name evidence="2" type="ORF">AMAG_09785</name>
</gene>
<protein>
    <submittedName>
        <fullName evidence="2">Uncharacterized protein</fullName>
    </submittedName>
</protein>
<keyword evidence="3" id="KW-1185">Reference proteome</keyword>
<proteinExistence type="predicted"/>
<dbReference type="EMBL" id="GG745348">
    <property type="protein sequence ID" value="KNE65813.1"/>
    <property type="molecule type" value="Genomic_DNA"/>
</dbReference>
<feature type="transmembrane region" description="Helical" evidence="1">
    <location>
        <begin position="26"/>
        <end position="46"/>
    </location>
</feature>
<accession>A0A0L0STF2</accession>
<dbReference type="Gene3D" id="1.20.120.1630">
    <property type="match status" value="1"/>
</dbReference>
<keyword evidence="1" id="KW-0812">Transmembrane</keyword>
<feature type="transmembrane region" description="Helical" evidence="1">
    <location>
        <begin position="146"/>
        <end position="165"/>
    </location>
</feature>
<evidence type="ECO:0000313" key="2">
    <source>
        <dbReference type="EMBL" id="KNE65813.1"/>
    </source>
</evidence>
<dbReference type="GO" id="GO:0016020">
    <property type="term" value="C:membrane"/>
    <property type="evidence" value="ECO:0007669"/>
    <property type="project" value="TreeGrafter"/>
</dbReference>
<sequence>MTHLAIVGHTVTASAAAHGGVVPARVALLSALSAVWAVRLGSFLYSRCQRVGKDARFDDLKKSPLSWAAPWMFQALWCFCLQAPLVVTAAALAAGPAGVAAAGALRVTDILGAAVFAGGLAIEWTADRQKDAFKTANPAKPMTEGLFKYSVHPIYFGECSLWWGAYLLATPALSARWMHAVALHAPCVGAALILGLSGVPMLEKSAWERYGADAEYRLYRAKTSRLVPWWPKTLSEQEVAKIRAEATAEAAKRGASGKD</sequence>
<keyword evidence="1" id="KW-1133">Transmembrane helix</keyword>
<dbReference type="Pfam" id="PF06966">
    <property type="entry name" value="DUF1295"/>
    <property type="match status" value="1"/>
</dbReference>
<dbReference type="InterPro" id="IPR010721">
    <property type="entry name" value="UstE-like"/>
</dbReference>
<feature type="transmembrane region" description="Helical" evidence="1">
    <location>
        <begin position="104"/>
        <end position="126"/>
    </location>
</feature>
<name>A0A0L0STF2_ALLM3</name>
<dbReference type="Proteomes" id="UP000054350">
    <property type="component" value="Unassembled WGS sequence"/>
</dbReference>
<feature type="transmembrane region" description="Helical" evidence="1">
    <location>
        <begin position="67"/>
        <end position="92"/>
    </location>
</feature>
<dbReference type="eggNOG" id="KOG4650">
    <property type="taxonomic scope" value="Eukaryota"/>
</dbReference>
<organism evidence="2 3">
    <name type="scientific">Allomyces macrogynus (strain ATCC 38327)</name>
    <name type="common">Allomyces javanicus var. macrogynus</name>
    <dbReference type="NCBI Taxonomy" id="578462"/>
    <lineage>
        <taxon>Eukaryota</taxon>
        <taxon>Fungi</taxon>
        <taxon>Fungi incertae sedis</taxon>
        <taxon>Blastocladiomycota</taxon>
        <taxon>Blastocladiomycetes</taxon>
        <taxon>Blastocladiales</taxon>
        <taxon>Blastocladiaceae</taxon>
        <taxon>Allomyces</taxon>
    </lineage>
</organism>
<dbReference type="OrthoDB" id="67965at2759"/>
<keyword evidence="1" id="KW-0472">Membrane</keyword>
<evidence type="ECO:0000313" key="3">
    <source>
        <dbReference type="Proteomes" id="UP000054350"/>
    </source>
</evidence>
<reference evidence="3" key="2">
    <citation type="submission" date="2009-11" db="EMBL/GenBank/DDBJ databases">
        <title>The Genome Sequence of Allomyces macrogynus strain ATCC 38327.</title>
        <authorList>
            <consortium name="The Broad Institute Genome Sequencing Platform"/>
            <person name="Russ C."/>
            <person name="Cuomo C."/>
            <person name="Shea T."/>
            <person name="Young S.K."/>
            <person name="Zeng Q."/>
            <person name="Koehrsen M."/>
            <person name="Haas B."/>
            <person name="Borodovsky M."/>
            <person name="Guigo R."/>
            <person name="Alvarado L."/>
            <person name="Berlin A."/>
            <person name="Borenstein D."/>
            <person name="Chen Z."/>
            <person name="Engels R."/>
            <person name="Freedman E."/>
            <person name="Gellesch M."/>
            <person name="Goldberg J."/>
            <person name="Griggs A."/>
            <person name="Gujja S."/>
            <person name="Heiman D."/>
            <person name="Hepburn T."/>
            <person name="Howarth C."/>
            <person name="Jen D."/>
            <person name="Larson L."/>
            <person name="Lewis B."/>
            <person name="Mehta T."/>
            <person name="Park D."/>
            <person name="Pearson M."/>
            <person name="Roberts A."/>
            <person name="Saif S."/>
            <person name="Shenoy N."/>
            <person name="Sisk P."/>
            <person name="Stolte C."/>
            <person name="Sykes S."/>
            <person name="Walk T."/>
            <person name="White J."/>
            <person name="Yandava C."/>
            <person name="Burger G."/>
            <person name="Gray M.W."/>
            <person name="Holland P.W.H."/>
            <person name="King N."/>
            <person name="Lang F.B.F."/>
            <person name="Roger A.J."/>
            <person name="Ruiz-Trillo I."/>
            <person name="Lander E."/>
            <person name="Nusbaum C."/>
        </authorList>
    </citation>
    <scope>NUCLEOTIDE SEQUENCE [LARGE SCALE GENOMIC DNA]</scope>
    <source>
        <strain evidence="3">ATCC 38327</strain>
    </source>
</reference>
<dbReference type="PANTHER" id="PTHR32251:SF17">
    <property type="entry name" value="STEROID 5-ALPHA REDUCTASE C-TERMINAL DOMAIN-CONTAINING PROTEIN"/>
    <property type="match status" value="1"/>
</dbReference>
<dbReference type="OMA" id="CYAGAIA"/>
<evidence type="ECO:0000256" key="1">
    <source>
        <dbReference type="SAM" id="Phobius"/>
    </source>
</evidence>